<sequence length="107" mass="11489">MRSLCCAACALCRYLRCHLCGMSGNHPGIPCAVPTLLFPAYTLLSLPSHTPNATYPLSLPLALPIPVLCHAMQCPYLSDRSGCDDLLPRGNYSGTQKALDTSLRLAL</sequence>
<protein>
    <submittedName>
        <fullName evidence="1">Uncharacterized protein</fullName>
    </submittedName>
</protein>
<dbReference type="Proteomes" id="UP000324118">
    <property type="component" value="Segment"/>
</dbReference>
<evidence type="ECO:0000313" key="2">
    <source>
        <dbReference type="Proteomes" id="UP000324118"/>
    </source>
</evidence>
<dbReference type="EMBL" id="MN191861">
    <property type="protein sequence ID" value="QEP52828.1"/>
    <property type="molecule type" value="Genomic_DNA"/>
</dbReference>
<gene>
    <name evidence="1" type="ORF">AMP1_1</name>
</gene>
<evidence type="ECO:0000313" key="1">
    <source>
        <dbReference type="EMBL" id="QEP52828.1"/>
    </source>
</evidence>
<proteinExistence type="predicted"/>
<reference evidence="1 2" key="1">
    <citation type="submission" date="2019-07" db="EMBL/GenBank/DDBJ databases">
        <authorList>
            <person name="Letarov A.V."/>
        </authorList>
    </citation>
    <scope>NUCLEOTIDE SEQUENCE [LARGE SCALE GENOMIC DNA]</scope>
</reference>
<organism evidence="1 2">
    <name type="scientific">Burkholderia phage AMP1</name>
    <dbReference type="NCBI Taxonomy" id="2601683"/>
    <lineage>
        <taxon>Viruses</taxon>
        <taxon>Duplodnaviria</taxon>
        <taxon>Heunggongvirae</taxon>
        <taxon>Uroviricota</taxon>
        <taxon>Caudoviricetes</taxon>
        <taxon>Autographivirales</taxon>
        <taxon>Autonotataviridae</taxon>
        <taxon>Ampunavirus</taxon>
        <taxon>Ampunavirus BpAMP1</taxon>
    </lineage>
</organism>
<name>A0A5C2IBJ5_9CAUD</name>
<accession>A0A5C2IBJ5</accession>